<dbReference type="GO" id="GO:0019069">
    <property type="term" value="P:viral capsid assembly"/>
    <property type="evidence" value="ECO:0007669"/>
    <property type="project" value="InterPro"/>
</dbReference>
<dbReference type="InterPro" id="IPR009636">
    <property type="entry name" value="SCAF"/>
</dbReference>
<accession>A0A8S5SH74</accession>
<dbReference type="Pfam" id="PF06810">
    <property type="entry name" value="Phage_scaffold"/>
    <property type="match status" value="1"/>
</dbReference>
<dbReference type="EMBL" id="BK032593">
    <property type="protein sequence ID" value="DAF50187.1"/>
    <property type="molecule type" value="Genomic_DNA"/>
</dbReference>
<proteinExistence type="predicted"/>
<organism evidence="2">
    <name type="scientific">Siphoviridae sp. ct9zP9</name>
    <dbReference type="NCBI Taxonomy" id="2827795"/>
    <lineage>
        <taxon>Viruses</taxon>
        <taxon>Duplodnaviria</taxon>
        <taxon>Heunggongvirae</taxon>
        <taxon>Uroviricota</taxon>
        <taxon>Caudoviricetes</taxon>
    </lineage>
</organism>
<sequence>MKREDIKKFFPDATEEQLKGLLDINTADIGRAKADLETVRADLEKANGTLKEYETTIADMKKSAEGNEDFKKKFEDLEQRIADEKAEAEKKAKEEAEEAEYSNRFKTVVGEQKWRDELTEKAVYAEFKTALQDEANKGKGDKDILAALTQDKEYFAKDPARVPAFSRGTGFASGEVDDAAVRAAMGLSPKKD</sequence>
<protein>
    <submittedName>
        <fullName evidence="2">Minor structural protein</fullName>
    </submittedName>
</protein>
<feature type="coiled-coil region" evidence="1">
    <location>
        <begin position="36"/>
        <end position="102"/>
    </location>
</feature>
<name>A0A8S5SH74_9CAUD</name>
<keyword evidence="1" id="KW-0175">Coiled coil</keyword>
<evidence type="ECO:0000313" key="2">
    <source>
        <dbReference type="EMBL" id="DAF50187.1"/>
    </source>
</evidence>
<reference evidence="2" key="1">
    <citation type="journal article" date="2021" name="Proc. Natl. Acad. Sci. U.S.A.">
        <title>A Catalog of Tens of Thousands of Viruses from Human Metagenomes Reveals Hidden Associations with Chronic Diseases.</title>
        <authorList>
            <person name="Tisza M.J."/>
            <person name="Buck C.B."/>
        </authorList>
    </citation>
    <scope>NUCLEOTIDE SEQUENCE</scope>
    <source>
        <strain evidence="2">Ct9zP9</strain>
    </source>
</reference>
<evidence type="ECO:0000256" key="1">
    <source>
        <dbReference type="SAM" id="Coils"/>
    </source>
</evidence>